<evidence type="ECO:0000313" key="2">
    <source>
        <dbReference type="Proteomes" id="UP001600888"/>
    </source>
</evidence>
<organism evidence="1 2">
    <name type="scientific">Diaporthe vaccinii</name>
    <dbReference type="NCBI Taxonomy" id="105482"/>
    <lineage>
        <taxon>Eukaryota</taxon>
        <taxon>Fungi</taxon>
        <taxon>Dikarya</taxon>
        <taxon>Ascomycota</taxon>
        <taxon>Pezizomycotina</taxon>
        <taxon>Sordariomycetes</taxon>
        <taxon>Sordariomycetidae</taxon>
        <taxon>Diaporthales</taxon>
        <taxon>Diaporthaceae</taxon>
        <taxon>Diaporthe</taxon>
        <taxon>Diaporthe eres species complex</taxon>
    </lineage>
</organism>
<accession>A0ABR4E3H7</accession>
<keyword evidence="2" id="KW-1185">Reference proteome</keyword>
<reference evidence="1 2" key="1">
    <citation type="submission" date="2024-03" db="EMBL/GenBank/DDBJ databases">
        <title>A high-quality draft genome sequence of Diaporthe vaccinii, a causative agent of upright dieback and viscid rot disease in cranberry plants.</title>
        <authorList>
            <person name="Sarrasin M."/>
            <person name="Lang B.F."/>
            <person name="Burger G."/>
        </authorList>
    </citation>
    <scope>NUCLEOTIDE SEQUENCE [LARGE SCALE GENOMIC DNA]</scope>
    <source>
        <strain evidence="1 2">IS7</strain>
    </source>
</reference>
<gene>
    <name evidence="1" type="ORF">FJTKL_00290</name>
</gene>
<dbReference type="Proteomes" id="UP001600888">
    <property type="component" value="Unassembled WGS sequence"/>
</dbReference>
<name>A0ABR4E3H7_9PEZI</name>
<proteinExistence type="predicted"/>
<dbReference type="EMBL" id="JBAWTH010000105">
    <property type="protein sequence ID" value="KAL2276981.1"/>
    <property type="molecule type" value="Genomic_DNA"/>
</dbReference>
<evidence type="ECO:0000313" key="1">
    <source>
        <dbReference type="EMBL" id="KAL2276981.1"/>
    </source>
</evidence>
<sequence length="101" mass="10955">MLLPRDLTHKTSPLTLDRPLFSRRCDCPHVPLNPISTRASPSPAFNCLNSISHQTLVLVIAVPTLVASTSSLSSPSSLSCSRRKGLHRCWPASLQILQASP</sequence>
<comment type="caution">
    <text evidence="1">The sequence shown here is derived from an EMBL/GenBank/DDBJ whole genome shotgun (WGS) entry which is preliminary data.</text>
</comment>
<protein>
    <submittedName>
        <fullName evidence="1">Uncharacterized protein</fullName>
    </submittedName>
</protein>